<proteinExistence type="predicted"/>
<dbReference type="RefSeq" id="WP_252855687.1">
    <property type="nucleotide sequence ID" value="NZ_JAMXLR010000092.1"/>
</dbReference>
<dbReference type="Proteomes" id="UP001155241">
    <property type="component" value="Unassembled WGS sequence"/>
</dbReference>
<accession>A0A9X2JJG6</accession>
<dbReference type="EMBL" id="JAMXLR010000092">
    <property type="protein sequence ID" value="MCO6047577.1"/>
    <property type="molecule type" value="Genomic_DNA"/>
</dbReference>
<protein>
    <submittedName>
        <fullName evidence="1">Uncharacterized protein</fullName>
    </submittedName>
</protein>
<sequence>MSNLPGRWWQPLAVQRHTPLPATLAALHLLVYAGYSVELADEAARFDVSRCFADHHAALPRV</sequence>
<organism evidence="1 2">
    <name type="scientific">Aeoliella straminimaris</name>
    <dbReference type="NCBI Taxonomy" id="2954799"/>
    <lineage>
        <taxon>Bacteria</taxon>
        <taxon>Pseudomonadati</taxon>
        <taxon>Planctomycetota</taxon>
        <taxon>Planctomycetia</taxon>
        <taxon>Pirellulales</taxon>
        <taxon>Lacipirellulaceae</taxon>
        <taxon>Aeoliella</taxon>
    </lineage>
</organism>
<dbReference type="AlphaFoldDB" id="A0A9X2JJG6"/>
<gene>
    <name evidence="1" type="ORF">NG895_27040</name>
</gene>
<comment type="caution">
    <text evidence="1">The sequence shown here is derived from an EMBL/GenBank/DDBJ whole genome shotgun (WGS) entry which is preliminary data.</text>
</comment>
<evidence type="ECO:0000313" key="2">
    <source>
        <dbReference type="Proteomes" id="UP001155241"/>
    </source>
</evidence>
<evidence type="ECO:0000313" key="1">
    <source>
        <dbReference type="EMBL" id="MCO6047577.1"/>
    </source>
</evidence>
<name>A0A9X2JJG6_9BACT</name>
<keyword evidence="2" id="KW-1185">Reference proteome</keyword>
<reference evidence="1" key="1">
    <citation type="submission" date="2022-06" db="EMBL/GenBank/DDBJ databases">
        <title>Aeoliella straminimaris, a novel planctomycete from sediments.</title>
        <authorList>
            <person name="Vitorino I.R."/>
            <person name="Lage O.M."/>
        </authorList>
    </citation>
    <scope>NUCLEOTIDE SEQUENCE</scope>
    <source>
        <strain evidence="1">ICT_H6.2</strain>
    </source>
</reference>